<reference evidence="3" key="1">
    <citation type="journal article" date="2023" name="PhytoFront">
        <title>Draft Genome Resources of Seven Strains of Tilletia horrida, Causal Agent of Kernel Smut of Rice.</title>
        <authorList>
            <person name="Khanal S."/>
            <person name="Antony Babu S."/>
            <person name="Zhou X.G."/>
        </authorList>
    </citation>
    <scope>NUCLEOTIDE SEQUENCE</scope>
    <source>
        <strain evidence="3">TX6</strain>
    </source>
</reference>
<keyword evidence="4" id="KW-1185">Reference proteome</keyword>
<accession>A0AAN6GRY5</accession>
<evidence type="ECO:0000313" key="3">
    <source>
        <dbReference type="EMBL" id="KAK0547911.1"/>
    </source>
</evidence>
<dbReference type="PANTHER" id="PTHR31104">
    <property type="entry name" value="PEPTIDE-N4-(N-ACETYL-BETA-GLUCOSAMINYL)ASPARAGINE AMIDASE A PROTEIN"/>
    <property type="match status" value="1"/>
</dbReference>
<sequence length="724" mass="77249">MQHFQASAVRWLIAVSLCICLSLPAVLASLERPHNIRSRAHSKIQLSNGSPRAHAQRLLLADLELIPGLGPLVPSSSDRFGPDAVTKPTPRHDFEVNVPPRVLPSVEGLTECTITLVNRSFANSYGNPSVLQFSPSTSLPSKCSDASKWVALVLTQSGASIGRQFDRLGSVSIGNPNSNGPVEIWRTDNAEPTAAGVTWSSRKEVSQYYSLFKQPASTIVFDYPNVVDSTYTGILNISLSLTVYQPLSNAKSARAEHVTNAYDAYARREQISIHEDRNVEERSFFATPEPLSARTPDSIHALSGTGKALSSPALSLVGQGVTGTTAQATLSTVVSTFPVNAARAIIEIFASGTAQDEFWYSNAPSSLAEQVPDAANFGLYGGGPYREIQVRVDGNLAGIVSPYAVIFTGGIQPLMWGPESAFGAYNQPTYLVDVTPFIGTLTDGKDHTFDLVVQSADRNGSYPQGWFLSGNLQVVLDPSSKRTTGQLISTPPKSAYLPYPTLVTTNHIKGDITTNGSYSSTVKTRGGKSNNRQMTVVGTVKTGSAKTASMYTWQQSFSYRSDLFGNASVSTSKQTASGKSVLLASSGTNSSNPSIPLYAESFSFPLDTLSAYDGQFLNGSVNHAYKVEVASTESLLGPWLGSGYTSGKKIGLPLARTISTHQVASAYSLFSGSAVIGGVGKTSQNYSYADSDLFTFQRSTSVFNRTVLSDHVSGTLASQADPVN</sequence>
<evidence type="ECO:0000256" key="1">
    <source>
        <dbReference type="SAM" id="SignalP"/>
    </source>
</evidence>
<proteinExistence type="predicted"/>
<comment type="caution">
    <text evidence="3">The sequence shown here is derived from an EMBL/GenBank/DDBJ whole genome shotgun (WGS) entry which is preliminary data.</text>
</comment>
<dbReference type="AlphaFoldDB" id="A0AAN6GRY5"/>
<dbReference type="Pfam" id="PF12222">
    <property type="entry name" value="PNGaseA"/>
    <property type="match status" value="1"/>
</dbReference>
<evidence type="ECO:0000259" key="2">
    <source>
        <dbReference type="Pfam" id="PF12222"/>
    </source>
</evidence>
<dbReference type="InterPro" id="IPR056948">
    <property type="entry name" value="PNGaseA_N"/>
</dbReference>
<feature type="chain" id="PRO_5042813093" description="Peptide N-acetyl-beta-D-glucosaminyl asparaginase amidase A N-terminal domain-containing protein" evidence="1">
    <location>
        <begin position="29"/>
        <end position="724"/>
    </location>
</feature>
<protein>
    <recommendedName>
        <fullName evidence="2">Peptide N-acetyl-beta-D-glucosaminyl asparaginase amidase A N-terminal domain-containing protein</fullName>
    </recommendedName>
</protein>
<dbReference type="InterPro" id="IPR021102">
    <property type="entry name" value="PNGase_A"/>
</dbReference>
<evidence type="ECO:0000313" key="4">
    <source>
        <dbReference type="Proteomes" id="UP001176517"/>
    </source>
</evidence>
<keyword evidence="1" id="KW-0732">Signal</keyword>
<name>A0AAN6GRY5_9BASI</name>
<gene>
    <name evidence="3" type="ORF">OC846_004685</name>
</gene>
<organism evidence="3 4">
    <name type="scientific">Tilletia horrida</name>
    <dbReference type="NCBI Taxonomy" id="155126"/>
    <lineage>
        <taxon>Eukaryota</taxon>
        <taxon>Fungi</taxon>
        <taxon>Dikarya</taxon>
        <taxon>Basidiomycota</taxon>
        <taxon>Ustilaginomycotina</taxon>
        <taxon>Exobasidiomycetes</taxon>
        <taxon>Tilletiales</taxon>
        <taxon>Tilletiaceae</taxon>
        <taxon>Tilletia</taxon>
    </lineage>
</organism>
<feature type="signal peptide" evidence="1">
    <location>
        <begin position="1"/>
        <end position="28"/>
    </location>
</feature>
<feature type="domain" description="Peptide N-acetyl-beta-D-glucosaminyl asparaginase amidase A N-terminal" evidence="2">
    <location>
        <begin position="102"/>
        <end position="489"/>
    </location>
</feature>
<dbReference type="EMBL" id="JAPDMZ010000149">
    <property type="protein sequence ID" value="KAK0547911.1"/>
    <property type="molecule type" value="Genomic_DNA"/>
</dbReference>
<dbReference type="Proteomes" id="UP001176517">
    <property type="component" value="Unassembled WGS sequence"/>
</dbReference>